<evidence type="ECO:0000256" key="1">
    <source>
        <dbReference type="SAM" id="SignalP"/>
    </source>
</evidence>
<protein>
    <submittedName>
        <fullName evidence="2">Uncharacterized protein</fullName>
    </submittedName>
</protein>
<gene>
    <name evidence="2" type="ORF">FHS83_002657</name>
</gene>
<keyword evidence="3" id="KW-1185">Reference proteome</keyword>
<proteinExistence type="predicted"/>
<sequence>MRSVMIAAALFACAMPALAAKPAKPAAVDMSKAKTLIGICFGQDAQYTQTLGGAGFIHIGNGDRTYQTQKLVQNFNDGKTICGAADPKAPVSSNDIVEVCATLETKTISVLYRSDNKPVTPKNASPICTARIDLLDQ</sequence>
<dbReference type="RefSeq" id="WP_167083438.1">
    <property type="nucleotide sequence ID" value="NZ_BAAADC010000001.1"/>
</dbReference>
<dbReference type="Proteomes" id="UP000570514">
    <property type="component" value="Unassembled WGS sequence"/>
</dbReference>
<reference evidence="2 3" key="1">
    <citation type="submission" date="2020-03" db="EMBL/GenBank/DDBJ databases">
        <title>Genomic Encyclopedia of Type Strains, Phase IV (KMG-IV): sequencing the most valuable type-strain genomes for metagenomic binning, comparative biology and taxonomic classification.</title>
        <authorList>
            <person name="Goeker M."/>
        </authorList>
    </citation>
    <scope>NUCLEOTIDE SEQUENCE [LARGE SCALE GENOMIC DNA]</scope>
    <source>
        <strain evidence="2 3">DSM 19867</strain>
    </source>
</reference>
<evidence type="ECO:0000313" key="2">
    <source>
        <dbReference type="EMBL" id="NIK89339.1"/>
    </source>
</evidence>
<name>A0A846N1H6_9PROT</name>
<accession>A0A846N1H6</accession>
<dbReference type="AlphaFoldDB" id="A0A846N1H6"/>
<feature type="chain" id="PRO_5032954903" evidence="1">
    <location>
        <begin position="20"/>
        <end position="137"/>
    </location>
</feature>
<keyword evidence="1" id="KW-0732">Signal</keyword>
<organism evidence="2 3">
    <name type="scientific">Rhizomicrobium palustre</name>
    <dbReference type="NCBI Taxonomy" id="189966"/>
    <lineage>
        <taxon>Bacteria</taxon>
        <taxon>Pseudomonadati</taxon>
        <taxon>Pseudomonadota</taxon>
        <taxon>Alphaproteobacteria</taxon>
        <taxon>Micropepsales</taxon>
        <taxon>Micropepsaceae</taxon>
        <taxon>Rhizomicrobium</taxon>
    </lineage>
</organism>
<dbReference type="EMBL" id="JAASRM010000001">
    <property type="protein sequence ID" value="NIK89339.1"/>
    <property type="molecule type" value="Genomic_DNA"/>
</dbReference>
<comment type="caution">
    <text evidence="2">The sequence shown here is derived from an EMBL/GenBank/DDBJ whole genome shotgun (WGS) entry which is preliminary data.</text>
</comment>
<feature type="signal peptide" evidence="1">
    <location>
        <begin position="1"/>
        <end position="19"/>
    </location>
</feature>
<evidence type="ECO:0000313" key="3">
    <source>
        <dbReference type="Proteomes" id="UP000570514"/>
    </source>
</evidence>